<evidence type="ECO:0000256" key="8">
    <source>
        <dbReference type="ARBA" id="ARBA00022703"/>
    </source>
</evidence>
<sequence>MCEQTKRYFCPRLVDYVIIVGCRHPNEYNHITQTPELLRRYPLEDHKDFALPPDVIFFCQPEGCINTGHQRTGFQQLTSFVFTLTEKDSNRQRFGICVNFYRHFSRRSCSIHSHNQQKTDCNDSSDEGPGLNSHLTVTQEQTDGTDSNERKRRRRLRNNTLTSICLISHHPFFTRFRECLTTLKHIIDACDERSSAKRTGASRGISRETVWDILTGQVCECTSNIVGREVREIETWMLRLLSAPVSIPGKTKVSINILPNEPPMLFALPDHTRFSLVDFPLHLPLELLGVDLCIRVLTLIMLENKVVFQSRDYNALTMSVLAFVALLYPLEYMFPVIPLLPTCMTGAEQLLLIPTPFIIGVPASFFPYKGMGSKKFDDIWIVDLDTNQIVPPRHAEPFFDIPEFEYYILSNHLKQALGSMSVDREPIQNFDTISNDKFDTTDSKPLSSTATNPFIYGTDVDSVDIATRVAMVRFFNSPNILGHFNEYTRTLRLHPRAVVAFQYSCFVRSRPVKSAFIIRLAKTQAVEFFAEWSLCPDNVAFLRVQTGVYDPALIGDKAKWYSQDLRSIPFNVVQENSTLGQALNSLNAKSHDIEQTPTDESGSDSDEEDSSNSCYSSLSDFVYEMRNSGICGEIRENKIYPENQEKTACVEYATVFSPPEQLQIPPNPNKVSSMTDSTLSVNSNSDETSKFDSPMEGSYRIAPDLSGIRMNTDSISSSAAITPVTKNLPKTSQNEENSVQPTLSESSIEIHINNEKQSNQSSENNAHLSPSLFEQMGDDINAAMAGRAVTNIAKLATNKVSELLTFSDYPIKIIPSNANHSSFVTKPNQPTENSNVIKYIGRNFSSIVVDRPREFFRQQSVELKANTHSENQLFLNEIVTGVLDGSGIGWLKINRVKKLMEDENYRNFVLGRLNVSLNRRYSDEDAHIDDVKVSRAVFKGMVNILRAVIQGLEATFENNGVGGMASIFQLLEIAHTHYWIKDSTIRSDLSPMSERNSPLVSSRESLASIDPNVPVNSTNLSSNVPFQEKPNELTSPAASLAAQLGNFWRESKSALSRSFASATQATAALTPSFDSLLNSQHSFTPHVPHSSTHTVNSSTPSDFHSNEHLLLNQTPSMLNHNDIEQKIDQIEVDGDEFQNIEIVPDPIFNSMETSTVEVNTSNLNGTTIDNQIRPNSLNLIIERKSKTYISISGVNSAATSDEENGVDSASSTRRESKIDQDPRRLSTILTEDRLKNEHALLLSTVKSSLSTGYRFRNGSLIEITGNNTVSINDKQYIFEVLVGSARSHLWDQMQIWEDMFLDAIAQERDIIGLDQGPAEMMERYYSLSQTDRRRLELDEDRLLAVLLYNLIAFMVMMRVSKDEIRRKVRRMLGRCHIGLSMSQQVNELIDNIANLNGNDIDLRPATSRLLQKQSFTVHWGVDSSGDMFFMEVWDDCIILRSVLGEVYDRCWFEKLVNMTFCPKTKVICLWRKTDTETQLNKFYTKRCRDLYFSIKESMERAVSRVKGVLPDQEFGGEFPIKNLINGEGGLLKVCLEGIWLTFENDKKLIDLQKIRKCTTQKGDTFVLEEFDPNTKQMLTRKYKSSMANKILLAFHRVVSIVLERRKISAVNDAFNETNRNLQQITNELVQARSIASLKSDERIETFRKHDDNGFHSEKYYKFLRRLLNHRMNAYSEDNDDLSSRTIGDASVLMKRGSFLFPSRTSIKRYRPTHIYGRKSHWDTFFG</sequence>
<dbReference type="Gene3D" id="3.40.50.11500">
    <property type="match status" value="1"/>
</dbReference>
<keyword evidence="9" id="KW-0472">Membrane</keyword>
<evidence type="ECO:0000256" key="9">
    <source>
        <dbReference type="ARBA" id="ARBA00023136"/>
    </source>
</evidence>
<feature type="region of interest" description="Disordered" evidence="11">
    <location>
        <begin position="115"/>
        <end position="151"/>
    </location>
</feature>
<feature type="coiled-coil region" evidence="10">
    <location>
        <begin position="1607"/>
        <end position="1634"/>
    </location>
</feature>
<keyword evidence="10" id="KW-0175">Coiled coil</keyword>
<evidence type="ECO:0000256" key="6">
    <source>
        <dbReference type="ARBA" id="ARBA00022490"/>
    </source>
</evidence>
<keyword evidence="7" id="KW-0344">Guanine-nucleotide releasing factor</keyword>
<evidence type="ECO:0000259" key="12">
    <source>
        <dbReference type="PROSITE" id="PS50211"/>
    </source>
</evidence>
<dbReference type="InterPro" id="IPR043153">
    <property type="entry name" value="DENN_C"/>
</dbReference>
<dbReference type="Proteomes" id="UP000663842">
    <property type="component" value="Unassembled WGS sequence"/>
</dbReference>
<evidence type="ECO:0000256" key="11">
    <source>
        <dbReference type="SAM" id="MobiDB-lite"/>
    </source>
</evidence>
<dbReference type="EMBL" id="CAJOBF010000664">
    <property type="protein sequence ID" value="CAF3851228.1"/>
    <property type="molecule type" value="Genomic_DNA"/>
</dbReference>
<evidence type="ECO:0000256" key="4">
    <source>
        <dbReference type="ARBA" id="ARBA00017868"/>
    </source>
</evidence>
<reference evidence="13" key="1">
    <citation type="submission" date="2021-02" db="EMBL/GenBank/DDBJ databases">
        <authorList>
            <person name="Nowell W R."/>
        </authorList>
    </citation>
    <scope>NUCLEOTIDE SEQUENCE</scope>
</reference>
<evidence type="ECO:0000313" key="14">
    <source>
        <dbReference type="Proteomes" id="UP000663842"/>
    </source>
</evidence>
<keyword evidence="5" id="KW-1003">Cell membrane</keyword>
<feature type="compositionally biased region" description="Polar residues" evidence="11">
    <location>
        <begin position="669"/>
        <end position="686"/>
    </location>
</feature>
<dbReference type="InterPro" id="IPR057469">
    <property type="entry name" value="PH_MADD"/>
</dbReference>
<proteinExistence type="inferred from homology"/>
<dbReference type="InterPro" id="IPR039980">
    <property type="entry name" value="MADD"/>
</dbReference>
<comment type="similarity">
    <text evidence="3">Belongs to the MADD family.</text>
</comment>
<feature type="domain" description="UDENN" evidence="12">
    <location>
        <begin position="15"/>
        <end position="540"/>
    </location>
</feature>
<dbReference type="GO" id="GO:0005886">
    <property type="term" value="C:plasma membrane"/>
    <property type="evidence" value="ECO:0007669"/>
    <property type="project" value="UniProtKB-SubCell"/>
</dbReference>
<name>A0A819EL39_9BILA</name>
<dbReference type="Pfam" id="PF25328">
    <property type="entry name" value="PH_MADD"/>
    <property type="match status" value="1"/>
</dbReference>
<evidence type="ECO:0000256" key="3">
    <source>
        <dbReference type="ARBA" id="ARBA00005978"/>
    </source>
</evidence>
<dbReference type="Pfam" id="PF02141">
    <property type="entry name" value="DENN"/>
    <property type="match status" value="1"/>
</dbReference>
<dbReference type="GO" id="GO:0006915">
    <property type="term" value="P:apoptotic process"/>
    <property type="evidence" value="ECO:0007669"/>
    <property type="project" value="UniProtKB-KW"/>
</dbReference>
<evidence type="ECO:0000313" key="13">
    <source>
        <dbReference type="EMBL" id="CAF3851228.1"/>
    </source>
</evidence>
<comment type="subcellular location">
    <subcellularLocation>
        <location evidence="1">Cell membrane</location>
    </subcellularLocation>
    <subcellularLocation>
        <location evidence="2">Cytoplasm</location>
    </subcellularLocation>
</comment>
<organism evidence="13 14">
    <name type="scientific">Rotaria magnacalcarata</name>
    <dbReference type="NCBI Taxonomy" id="392030"/>
    <lineage>
        <taxon>Eukaryota</taxon>
        <taxon>Metazoa</taxon>
        <taxon>Spiralia</taxon>
        <taxon>Gnathifera</taxon>
        <taxon>Rotifera</taxon>
        <taxon>Eurotatoria</taxon>
        <taxon>Bdelloidea</taxon>
        <taxon>Philodinida</taxon>
        <taxon>Philodinidae</taxon>
        <taxon>Rotaria</taxon>
    </lineage>
</organism>
<dbReference type="SMART" id="SM00799">
    <property type="entry name" value="DENN"/>
    <property type="match status" value="1"/>
</dbReference>
<keyword evidence="6" id="KW-0963">Cytoplasm</keyword>
<feature type="compositionally biased region" description="Polar residues" evidence="11">
    <location>
        <begin position="1084"/>
        <end position="1103"/>
    </location>
</feature>
<evidence type="ECO:0000256" key="5">
    <source>
        <dbReference type="ARBA" id="ARBA00022475"/>
    </source>
</evidence>
<dbReference type="GO" id="GO:0005829">
    <property type="term" value="C:cytosol"/>
    <property type="evidence" value="ECO:0007669"/>
    <property type="project" value="TreeGrafter"/>
</dbReference>
<dbReference type="SMART" id="SM00800">
    <property type="entry name" value="uDENN"/>
    <property type="match status" value="1"/>
</dbReference>
<evidence type="ECO:0000256" key="7">
    <source>
        <dbReference type="ARBA" id="ARBA00022658"/>
    </source>
</evidence>
<evidence type="ECO:0000256" key="10">
    <source>
        <dbReference type="SAM" id="Coils"/>
    </source>
</evidence>
<accession>A0A819EL39</accession>
<dbReference type="PROSITE" id="PS50211">
    <property type="entry name" value="DENN"/>
    <property type="match status" value="1"/>
</dbReference>
<dbReference type="PANTHER" id="PTHR13008:SF7">
    <property type="entry name" value="MAP KINASE-ACTIVATING DEATH DOMAIN PROTEIN"/>
    <property type="match status" value="1"/>
</dbReference>
<dbReference type="Pfam" id="PF23629">
    <property type="entry name" value="Death_MADD"/>
    <property type="match status" value="1"/>
</dbReference>
<dbReference type="Pfam" id="PF03456">
    <property type="entry name" value="uDENN"/>
    <property type="match status" value="1"/>
</dbReference>
<dbReference type="InterPro" id="IPR037516">
    <property type="entry name" value="Tripartite_DENN"/>
</dbReference>
<evidence type="ECO:0000256" key="1">
    <source>
        <dbReference type="ARBA" id="ARBA00004236"/>
    </source>
</evidence>
<dbReference type="SMART" id="SM00801">
    <property type="entry name" value="dDENN"/>
    <property type="match status" value="1"/>
</dbReference>
<dbReference type="GO" id="GO:0005085">
    <property type="term" value="F:guanyl-nucleotide exchange factor activity"/>
    <property type="evidence" value="ECO:0007669"/>
    <property type="project" value="UniProtKB-KW"/>
</dbReference>
<dbReference type="FunFam" id="3.40.50.11500:FF:000010">
    <property type="entry name" value="Protein CBR-AEX-3"/>
    <property type="match status" value="1"/>
</dbReference>
<dbReference type="PANTHER" id="PTHR13008">
    <property type="entry name" value="MAP-KINASE ACTIVATING DEATH DOMAIN PROTEIN MADD /DENN/AEX-3 C.ELEGANS"/>
    <property type="match status" value="1"/>
</dbReference>
<dbReference type="InterPro" id="IPR005112">
    <property type="entry name" value="dDENN_dom"/>
</dbReference>
<feature type="region of interest" description="Disordered" evidence="11">
    <location>
        <begin position="1195"/>
        <end position="1221"/>
    </location>
</feature>
<protein>
    <recommendedName>
        <fullName evidence="4">MAP kinase-activating death domain protein</fullName>
    </recommendedName>
</protein>
<dbReference type="InterPro" id="IPR001194">
    <property type="entry name" value="cDENN_dom"/>
</dbReference>
<feature type="region of interest" description="Disordered" evidence="11">
    <location>
        <begin position="660"/>
        <end position="697"/>
    </location>
</feature>
<dbReference type="GO" id="GO:0032483">
    <property type="term" value="P:regulation of Rab protein signal transduction"/>
    <property type="evidence" value="ECO:0007669"/>
    <property type="project" value="TreeGrafter"/>
</dbReference>
<feature type="region of interest" description="Disordered" evidence="11">
    <location>
        <begin position="723"/>
        <end position="745"/>
    </location>
</feature>
<dbReference type="InterPro" id="IPR056574">
    <property type="entry name" value="Death_MADD"/>
</dbReference>
<feature type="compositionally biased region" description="Basic and acidic residues" evidence="11">
    <location>
        <begin position="1212"/>
        <end position="1221"/>
    </location>
</feature>
<evidence type="ECO:0000256" key="2">
    <source>
        <dbReference type="ARBA" id="ARBA00004496"/>
    </source>
</evidence>
<feature type="compositionally biased region" description="Acidic residues" evidence="11">
    <location>
        <begin position="601"/>
        <end position="610"/>
    </location>
</feature>
<comment type="caution">
    <text evidence="13">The sequence shown here is derived from an EMBL/GenBank/DDBJ whole genome shotgun (WGS) entry which is preliminary data.</text>
</comment>
<dbReference type="InterPro" id="IPR005113">
    <property type="entry name" value="uDENN_dom"/>
</dbReference>
<keyword evidence="8" id="KW-0053">Apoptosis</keyword>
<feature type="compositionally biased region" description="Polar residues" evidence="11">
    <location>
        <begin position="133"/>
        <end position="145"/>
    </location>
</feature>
<feature type="region of interest" description="Disordered" evidence="11">
    <location>
        <begin position="1084"/>
        <end position="1106"/>
    </location>
</feature>
<gene>
    <name evidence="13" type="ORF">UXM345_LOCUS7837</name>
</gene>
<feature type="region of interest" description="Disordered" evidence="11">
    <location>
        <begin position="586"/>
        <end position="614"/>
    </location>
</feature>
<dbReference type="Gene3D" id="3.30.450.200">
    <property type="match status" value="1"/>
</dbReference>
<dbReference type="GO" id="GO:0042981">
    <property type="term" value="P:regulation of apoptotic process"/>
    <property type="evidence" value="ECO:0007669"/>
    <property type="project" value="TreeGrafter"/>
</dbReference>